<evidence type="ECO:0000256" key="1">
    <source>
        <dbReference type="SAM" id="SignalP"/>
    </source>
</evidence>
<organism evidence="2 3">
    <name type="scientific">Flavobacterium dankookense</name>
    <dbReference type="NCBI Taxonomy" id="706186"/>
    <lineage>
        <taxon>Bacteria</taxon>
        <taxon>Pseudomonadati</taxon>
        <taxon>Bacteroidota</taxon>
        <taxon>Flavobacteriia</taxon>
        <taxon>Flavobacteriales</taxon>
        <taxon>Flavobacteriaceae</taxon>
        <taxon>Flavobacterium</taxon>
    </lineage>
</organism>
<proteinExistence type="predicted"/>
<protein>
    <submittedName>
        <fullName evidence="2">Uncharacterized protein</fullName>
    </submittedName>
</protein>
<name>A0A4R6Q9B5_9FLAO</name>
<dbReference type="Proteomes" id="UP000295260">
    <property type="component" value="Unassembled WGS sequence"/>
</dbReference>
<keyword evidence="1" id="KW-0732">Signal</keyword>
<dbReference type="EMBL" id="SNXR01000017">
    <property type="protein sequence ID" value="TDP57769.1"/>
    <property type="molecule type" value="Genomic_DNA"/>
</dbReference>
<feature type="chain" id="PRO_5020393466" evidence="1">
    <location>
        <begin position="20"/>
        <end position="184"/>
    </location>
</feature>
<evidence type="ECO:0000313" key="2">
    <source>
        <dbReference type="EMBL" id="TDP57769.1"/>
    </source>
</evidence>
<dbReference type="AlphaFoldDB" id="A0A4R6Q9B5"/>
<sequence>MKKIYYLLFSFLMTLPTLAQETKKELEKEKTKIDAFASKTGSIIKLSDYKLTGIKTLYGGISETRIRKINSGSVVSYFFQIEKQGKYNTSTASIEQSDLLEVIKALNSLKTEVEKDIATNCDYLENKFTTVDGFKVGYMISKSKPTWYLQLEKYGSDNTIFVENLELIEKSFDEAKNKIEELKK</sequence>
<comment type="caution">
    <text evidence="2">The sequence shown here is derived from an EMBL/GenBank/DDBJ whole genome shotgun (WGS) entry which is preliminary data.</text>
</comment>
<evidence type="ECO:0000313" key="3">
    <source>
        <dbReference type="Proteomes" id="UP000295260"/>
    </source>
</evidence>
<accession>A0A4R6Q9B5</accession>
<keyword evidence="3" id="KW-1185">Reference proteome</keyword>
<dbReference type="RefSeq" id="WP_133533801.1">
    <property type="nucleotide sequence ID" value="NZ_SNXR01000017.1"/>
</dbReference>
<dbReference type="OrthoDB" id="1120661at2"/>
<gene>
    <name evidence="2" type="ORF">BC748_2586</name>
</gene>
<reference evidence="2 3" key="1">
    <citation type="submission" date="2019-03" db="EMBL/GenBank/DDBJ databases">
        <title>Genomic Encyclopedia of Archaeal and Bacterial Type Strains, Phase II (KMG-II): from individual species to whole genera.</title>
        <authorList>
            <person name="Goeker M."/>
        </authorList>
    </citation>
    <scope>NUCLEOTIDE SEQUENCE [LARGE SCALE GENOMIC DNA]</scope>
    <source>
        <strain evidence="2 3">DSM 25687</strain>
    </source>
</reference>
<feature type="signal peptide" evidence="1">
    <location>
        <begin position="1"/>
        <end position="19"/>
    </location>
</feature>